<sequence length="139" mass="15353">MPRLSLQDKARAIGQLEAGIPVRRVAALCGVSPGNISKLRTKFCETGEVKDRTRSGRPRKTTAPEDNSPRRPVPHPCFTEEPLGVLYARVTNATMLADLGQILVEEWDAIPQQCVTRLVTSMRRRCQAAVSAYGSSTRY</sequence>
<organism evidence="1 2">
    <name type="scientific">Chaenocephalus aceratus</name>
    <name type="common">Blackfin icefish</name>
    <name type="synonym">Chaenichthys aceratus</name>
    <dbReference type="NCBI Taxonomy" id="36190"/>
    <lineage>
        <taxon>Eukaryota</taxon>
        <taxon>Metazoa</taxon>
        <taxon>Chordata</taxon>
        <taxon>Craniata</taxon>
        <taxon>Vertebrata</taxon>
        <taxon>Euteleostomi</taxon>
        <taxon>Actinopterygii</taxon>
        <taxon>Neopterygii</taxon>
        <taxon>Teleostei</taxon>
        <taxon>Neoteleostei</taxon>
        <taxon>Acanthomorphata</taxon>
        <taxon>Eupercaria</taxon>
        <taxon>Perciformes</taxon>
        <taxon>Notothenioidei</taxon>
        <taxon>Channichthyidae</taxon>
        <taxon>Chaenocephalus</taxon>
    </lineage>
</organism>
<accession>A0ACB9Y0U9</accession>
<dbReference type="EMBL" id="CM043785">
    <property type="protein sequence ID" value="KAI4833017.1"/>
    <property type="molecule type" value="Genomic_DNA"/>
</dbReference>
<proteinExistence type="predicted"/>
<evidence type="ECO:0000313" key="1">
    <source>
        <dbReference type="EMBL" id="KAI4833017.1"/>
    </source>
</evidence>
<evidence type="ECO:0000313" key="2">
    <source>
        <dbReference type="Proteomes" id="UP001057452"/>
    </source>
</evidence>
<protein>
    <submittedName>
        <fullName evidence="1">Uncharacterized protein</fullName>
    </submittedName>
</protein>
<keyword evidence="2" id="KW-1185">Reference proteome</keyword>
<gene>
    <name evidence="1" type="ORF">KUCAC02_015950</name>
</gene>
<comment type="caution">
    <text evidence="1">The sequence shown here is derived from an EMBL/GenBank/DDBJ whole genome shotgun (WGS) entry which is preliminary data.</text>
</comment>
<reference evidence="1" key="1">
    <citation type="submission" date="2022-05" db="EMBL/GenBank/DDBJ databases">
        <title>Chromosome-level genome of Chaenocephalus aceratus.</title>
        <authorList>
            <person name="Park H."/>
        </authorList>
    </citation>
    <scope>NUCLEOTIDE SEQUENCE</scope>
    <source>
        <strain evidence="1">KU_202001</strain>
    </source>
</reference>
<name>A0ACB9Y0U9_CHAAC</name>
<dbReference type="Proteomes" id="UP001057452">
    <property type="component" value="Chromosome 1"/>
</dbReference>